<evidence type="ECO:0000313" key="3">
    <source>
        <dbReference type="EMBL" id="MBB1088901.1"/>
    </source>
</evidence>
<dbReference type="InterPro" id="IPR014592">
    <property type="entry name" value="P-loop_UCP034888"/>
</dbReference>
<comment type="caution">
    <text evidence="3">The sequence shown here is derived from an EMBL/GenBank/DDBJ whole genome shotgun (WGS) entry which is preliminary data.</text>
</comment>
<evidence type="ECO:0000259" key="2">
    <source>
        <dbReference type="Pfam" id="PF13175"/>
    </source>
</evidence>
<dbReference type="AlphaFoldDB" id="A0A7W3U4N7"/>
<dbReference type="Pfam" id="PF12476">
    <property type="entry name" value="DUF3696"/>
    <property type="match status" value="1"/>
</dbReference>
<dbReference type="PANTHER" id="PTHR43581">
    <property type="entry name" value="ATP/GTP PHOSPHATASE"/>
    <property type="match status" value="1"/>
</dbReference>
<keyword evidence="4" id="KW-1185">Reference proteome</keyword>
<gene>
    <name evidence="3" type="ORF">H4F99_10405</name>
</gene>
<organism evidence="3 4">
    <name type="scientific">Marilutibacter penaei</name>
    <dbReference type="NCBI Taxonomy" id="2759900"/>
    <lineage>
        <taxon>Bacteria</taxon>
        <taxon>Pseudomonadati</taxon>
        <taxon>Pseudomonadota</taxon>
        <taxon>Gammaproteobacteria</taxon>
        <taxon>Lysobacterales</taxon>
        <taxon>Lysobacteraceae</taxon>
        <taxon>Marilutibacter</taxon>
    </lineage>
</organism>
<dbReference type="EMBL" id="JACHTE010000007">
    <property type="protein sequence ID" value="MBB1088901.1"/>
    <property type="molecule type" value="Genomic_DNA"/>
</dbReference>
<proteinExistence type="predicted"/>
<evidence type="ECO:0000313" key="4">
    <source>
        <dbReference type="Proteomes" id="UP000552587"/>
    </source>
</evidence>
<accession>A0A7W3U4N7</accession>
<dbReference type="InterPro" id="IPR041685">
    <property type="entry name" value="AAA_GajA/Old/RecF-like"/>
</dbReference>
<dbReference type="InterPro" id="IPR027417">
    <property type="entry name" value="P-loop_NTPase"/>
</dbReference>
<reference evidence="3 4" key="1">
    <citation type="submission" date="2020-07" db="EMBL/GenBank/DDBJ databases">
        <authorList>
            <person name="Xu S."/>
            <person name="Li A."/>
        </authorList>
    </citation>
    <scope>NUCLEOTIDE SEQUENCE [LARGE SCALE GENOMIC DNA]</scope>
    <source>
        <strain evidence="3 4">SG-8</strain>
    </source>
</reference>
<dbReference type="Gene3D" id="3.40.50.300">
    <property type="entry name" value="P-loop containing nucleotide triphosphate hydrolases"/>
    <property type="match status" value="1"/>
</dbReference>
<protein>
    <submittedName>
        <fullName evidence="3">DUF3696 domain-containing protein</fullName>
    </submittedName>
</protein>
<dbReference type="Pfam" id="PF13175">
    <property type="entry name" value="AAA_15"/>
    <property type="match status" value="1"/>
</dbReference>
<evidence type="ECO:0000259" key="1">
    <source>
        <dbReference type="Pfam" id="PF12476"/>
    </source>
</evidence>
<dbReference type="PANTHER" id="PTHR43581:SF2">
    <property type="entry name" value="EXCINUCLEASE ATPASE SUBUNIT"/>
    <property type="match status" value="1"/>
</dbReference>
<dbReference type="PIRSF" id="PIRSF034888">
    <property type="entry name" value="P-loop_UCP034888"/>
    <property type="match status" value="1"/>
</dbReference>
<dbReference type="InterPro" id="IPR022532">
    <property type="entry name" value="DUF3696"/>
</dbReference>
<dbReference type="InterPro" id="IPR051396">
    <property type="entry name" value="Bact_Antivir_Def_Nuclease"/>
</dbReference>
<dbReference type="SUPFAM" id="SSF52540">
    <property type="entry name" value="P-loop containing nucleoside triphosphate hydrolases"/>
    <property type="match status" value="2"/>
</dbReference>
<feature type="domain" description="Endonuclease GajA/Old nuclease/RecF-like AAA" evidence="2">
    <location>
        <begin position="225"/>
        <end position="296"/>
    </location>
</feature>
<feature type="domain" description="DUF3696" evidence="1">
    <location>
        <begin position="314"/>
        <end position="357"/>
    </location>
</feature>
<dbReference type="RefSeq" id="WP_182669689.1">
    <property type="nucleotide sequence ID" value="NZ_JACHTE010000007.1"/>
</dbReference>
<sequence>MLSSVRVLAFKRFTDRTFRLAPLTILAGLNGAGKSSFVQSLLLAAEAESSAVAGTIRLNDRSFELGAAKDVQNWKSEDTIRIELDSTEGLSTWVIQSPAEDSLYLNVISKPTAVPFPFQRVSRALTYLCAERLGPRAHLPADPVPFSELQVGVRGEYCAQIIATIGSQPLQHSDRVRPTSGESSVGLLKYEIEGWLSAIARPVEIDAGWFPDSGVTALKFRSPGGDWVRATNMGFGVSYALPVVLAGLIAERGGLLIVENPEAHLHPAGQSQMGRFLAWIASCGVQVVLETHSDHLLNGIRLAIGAEKLLPYCDAVAHYFADGDGDEVAVDELTFTSVGGISHWPKGFFDQYQLDVATLGRIRRQR</sequence>
<name>A0A7W3U4N7_9GAMM</name>
<dbReference type="Proteomes" id="UP000552587">
    <property type="component" value="Unassembled WGS sequence"/>
</dbReference>